<accession>A0A812SJZ1</accession>
<evidence type="ECO:0000313" key="2">
    <source>
        <dbReference type="EMBL" id="CAE7478487.1"/>
    </source>
</evidence>
<protein>
    <submittedName>
        <fullName evidence="2">Uncharacterized protein</fullName>
    </submittedName>
</protein>
<reference evidence="2" key="1">
    <citation type="submission" date="2021-02" db="EMBL/GenBank/DDBJ databases">
        <authorList>
            <person name="Dougan E. K."/>
            <person name="Rhodes N."/>
            <person name="Thang M."/>
            <person name="Chan C."/>
        </authorList>
    </citation>
    <scope>NUCLEOTIDE SEQUENCE</scope>
</reference>
<organism evidence="2 3">
    <name type="scientific">Symbiodinium pilosum</name>
    <name type="common">Dinoflagellate</name>
    <dbReference type="NCBI Taxonomy" id="2952"/>
    <lineage>
        <taxon>Eukaryota</taxon>
        <taxon>Sar</taxon>
        <taxon>Alveolata</taxon>
        <taxon>Dinophyceae</taxon>
        <taxon>Suessiales</taxon>
        <taxon>Symbiodiniaceae</taxon>
        <taxon>Symbiodinium</taxon>
    </lineage>
</organism>
<feature type="region of interest" description="Disordered" evidence="1">
    <location>
        <begin position="92"/>
        <end position="114"/>
    </location>
</feature>
<feature type="region of interest" description="Disordered" evidence="1">
    <location>
        <begin position="205"/>
        <end position="242"/>
    </location>
</feature>
<name>A0A812SJZ1_SYMPI</name>
<feature type="compositionally biased region" description="Polar residues" evidence="1">
    <location>
        <begin position="219"/>
        <end position="233"/>
    </location>
</feature>
<keyword evidence="3" id="KW-1185">Reference proteome</keyword>
<dbReference type="EMBL" id="CAJNIZ010024636">
    <property type="protein sequence ID" value="CAE7478487.1"/>
    <property type="molecule type" value="Genomic_DNA"/>
</dbReference>
<gene>
    <name evidence="2" type="ORF">SPIL2461_LOCUS12194</name>
</gene>
<comment type="caution">
    <text evidence="2">The sequence shown here is derived from an EMBL/GenBank/DDBJ whole genome shotgun (WGS) entry which is preliminary data.</text>
</comment>
<feature type="non-terminal residue" evidence="2">
    <location>
        <position position="1"/>
    </location>
</feature>
<dbReference type="OrthoDB" id="424663at2759"/>
<dbReference type="Proteomes" id="UP000649617">
    <property type="component" value="Unassembled WGS sequence"/>
</dbReference>
<sequence length="250" mass="27222">PEWEIIGSSAKDIAFDEFPVDDVEPPSWAARLCAHKGNIVKSASKTVAKPSHKSDGKVVASSPETRLAVAVQVHLEDDDACDFLDAKQLARESHGRQTGKGGSHTMRSRGHCPVQKNSNVSVVTAGDADPQDVLQLANVLRQVPVREVVKQTGGTCQEVKTREGRQANLTGTKMYDVTVPMEGPEDDVDVTYRVIEDARGGTIRTTRTPKCAKDGIDPTSRSRMPESPQTRKQQTCKKDIQEGMKIMGFA</sequence>
<evidence type="ECO:0000256" key="1">
    <source>
        <dbReference type="SAM" id="MobiDB-lite"/>
    </source>
</evidence>
<dbReference type="AlphaFoldDB" id="A0A812SJZ1"/>
<proteinExistence type="predicted"/>
<evidence type="ECO:0000313" key="3">
    <source>
        <dbReference type="Proteomes" id="UP000649617"/>
    </source>
</evidence>